<dbReference type="OrthoDB" id="9811827at2"/>
<evidence type="ECO:0000256" key="2">
    <source>
        <dbReference type="ARBA" id="ARBA00013855"/>
    </source>
</evidence>
<comment type="similarity">
    <text evidence="1">Belongs to the MreC family.</text>
</comment>
<evidence type="ECO:0000256" key="3">
    <source>
        <dbReference type="ARBA" id="ARBA00022960"/>
    </source>
</evidence>
<evidence type="ECO:0000256" key="4">
    <source>
        <dbReference type="ARBA" id="ARBA00032089"/>
    </source>
</evidence>
<dbReference type="PANTHER" id="PTHR34138">
    <property type="entry name" value="CELL SHAPE-DETERMINING PROTEIN MREC"/>
    <property type="match status" value="1"/>
</dbReference>
<protein>
    <recommendedName>
        <fullName evidence="2">Cell shape-determining protein MreC</fullName>
    </recommendedName>
    <alternativeName>
        <fullName evidence="4">Cell shape protein MreC</fullName>
    </alternativeName>
</protein>
<dbReference type="InterPro" id="IPR042175">
    <property type="entry name" value="Cell/Rod_MreC_2"/>
</dbReference>
<evidence type="ECO:0000313" key="8">
    <source>
        <dbReference type="EMBL" id="PVZ08354.1"/>
    </source>
</evidence>
<dbReference type="EMBL" id="QEKY01000013">
    <property type="protein sequence ID" value="PVZ08354.1"/>
    <property type="molecule type" value="Genomic_DNA"/>
</dbReference>
<dbReference type="PANTHER" id="PTHR34138:SF1">
    <property type="entry name" value="CELL SHAPE-DETERMINING PROTEIN MREC"/>
    <property type="match status" value="1"/>
</dbReference>
<dbReference type="Gene3D" id="2.40.10.340">
    <property type="entry name" value="Rod shape-determining protein MreC, domain 1"/>
    <property type="match status" value="1"/>
</dbReference>
<evidence type="ECO:0000259" key="7">
    <source>
        <dbReference type="Pfam" id="PF04085"/>
    </source>
</evidence>
<dbReference type="InterPro" id="IPR042177">
    <property type="entry name" value="Cell/Rod_1"/>
</dbReference>
<evidence type="ECO:0000256" key="1">
    <source>
        <dbReference type="ARBA" id="ARBA00009369"/>
    </source>
</evidence>
<keyword evidence="6" id="KW-1133">Transmembrane helix</keyword>
<dbReference type="GeneID" id="94551176"/>
<accession>A0A2U1F862</accession>
<dbReference type="Gene3D" id="2.40.10.350">
    <property type="entry name" value="Rod shape-determining protein MreC, domain 2"/>
    <property type="match status" value="1"/>
</dbReference>
<sequence length="295" mass="32880">MRKLIEFIIRHRHWLLFLFFETVAIVVLFNDSLYHRAQGLSAVNAVTGRVNSLTGELRSYMGLREKNRILLEANARLELEYISLKRAVEAAVADSVRPLLFQPDSLHLVPVEMKYLTAHVVNASYNRIENFLTIDKGRADGVLPEMGVVSATGVVGAVTAVSDHYALVIPIINPKFKLSCRLKGSEYVGSILWENPGSRIAQLTDLPRHVELSQGDTVVTSGYSSIFPANLMVGRVGKVGTKDKPLDERNSFSAVPVELSTDFGRLTDVYVIIHKSEEERLDLEEANNIPKTEVH</sequence>
<name>A0A2U1F862_9PORP</name>
<keyword evidence="6" id="KW-0812">Transmembrane</keyword>
<dbReference type="NCBIfam" id="NF010532">
    <property type="entry name" value="PRK13922.9-3"/>
    <property type="match status" value="1"/>
</dbReference>
<dbReference type="GO" id="GO:0008360">
    <property type="term" value="P:regulation of cell shape"/>
    <property type="evidence" value="ECO:0007669"/>
    <property type="project" value="UniProtKB-KW"/>
</dbReference>
<dbReference type="Proteomes" id="UP000245462">
    <property type="component" value="Unassembled WGS sequence"/>
</dbReference>
<keyword evidence="3" id="KW-0133">Cell shape</keyword>
<evidence type="ECO:0000313" key="9">
    <source>
        <dbReference type="Proteomes" id="UP000245462"/>
    </source>
</evidence>
<dbReference type="RefSeq" id="WP_116679712.1">
    <property type="nucleotide sequence ID" value="NZ_JBGZHV010000188.1"/>
</dbReference>
<dbReference type="InterPro" id="IPR007221">
    <property type="entry name" value="MreC"/>
</dbReference>
<comment type="caution">
    <text evidence="8">The sequence shown here is derived from an EMBL/GenBank/DDBJ whole genome shotgun (WGS) entry which is preliminary data.</text>
</comment>
<gene>
    <name evidence="8" type="ORF">C7382_1136</name>
</gene>
<dbReference type="InterPro" id="IPR055342">
    <property type="entry name" value="MreC_beta-barrel_core"/>
</dbReference>
<evidence type="ECO:0000256" key="6">
    <source>
        <dbReference type="SAM" id="Phobius"/>
    </source>
</evidence>
<keyword evidence="9" id="KW-1185">Reference proteome</keyword>
<dbReference type="Pfam" id="PF04085">
    <property type="entry name" value="MreC"/>
    <property type="match status" value="1"/>
</dbReference>
<organism evidence="8 9">
    <name type="scientific">Porphyromonas loveana</name>
    <dbReference type="NCBI Taxonomy" id="1884669"/>
    <lineage>
        <taxon>Bacteria</taxon>
        <taxon>Pseudomonadati</taxon>
        <taxon>Bacteroidota</taxon>
        <taxon>Bacteroidia</taxon>
        <taxon>Bacteroidales</taxon>
        <taxon>Porphyromonadaceae</taxon>
        <taxon>Porphyromonas</taxon>
    </lineage>
</organism>
<feature type="domain" description="Rod shape-determining protein MreC beta-barrel core" evidence="7">
    <location>
        <begin position="120"/>
        <end position="272"/>
    </location>
</feature>
<keyword evidence="6" id="KW-0472">Membrane</keyword>
<keyword evidence="5" id="KW-0175">Coiled coil</keyword>
<feature type="coiled-coil region" evidence="5">
    <location>
        <begin position="60"/>
        <end position="94"/>
    </location>
</feature>
<dbReference type="AlphaFoldDB" id="A0A2U1F862"/>
<reference evidence="8 9" key="1">
    <citation type="submission" date="2018-04" db="EMBL/GenBank/DDBJ databases">
        <title>Genomic Encyclopedia of Type Strains, Phase IV (KMG-IV): sequencing the most valuable type-strain genomes for metagenomic binning, comparative biology and taxonomic classification.</title>
        <authorList>
            <person name="Goeker M."/>
        </authorList>
    </citation>
    <scope>NUCLEOTIDE SEQUENCE [LARGE SCALE GENOMIC DNA]</scope>
    <source>
        <strain evidence="8 9">DSM 28520</strain>
    </source>
</reference>
<feature type="transmembrane region" description="Helical" evidence="6">
    <location>
        <begin position="12"/>
        <end position="29"/>
    </location>
</feature>
<proteinExistence type="inferred from homology"/>
<dbReference type="GO" id="GO:0005886">
    <property type="term" value="C:plasma membrane"/>
    <property type="evidence" value="ECO:0007669"/>
    <property type="project" value="TreeGrafter"/>
</dbReference>
<evidence type="ECO:0000256" key="5">
    <source>
        <dbReference type="SAM" id="Coils"/>
    </source>
</evidence>